<organism evidence="1 2">
    <name type="scientific">Methylobacterium crusticola</name>
    <dbReference type="NCBI Taxonomy" id="1697972"/>
    <lineage>
        <taxon>Bacteria</taxon>
        <taxon>Pseudomonadati</taxon>
        <taxon>Pseudomonadota</taxon>
        <taxon>Alphaproteobacteria</taxon>
        <taxon>Hyphomicrobiales</taxon>
        <taxon>Methylobacteriaceae</taxon>
        <taxon>Methylobacterium</taxon>
    </lineage>
</organism>
<sequence>MQSSTDFIDSLAHEHARLGRLLQVIDSGRWWTTSEPGRVKVEALTEQATRIKDAIDAIEEAVGQLGS</sequence>
<protein>
    <recommendedName>
        <fullName evidence="3">HOOK family protein</fullName>
    </recommendedName>
</protein>
<name>A0ABQ4QU33_9HYPH</name>
<reference evidence="1" key="1">
    <citation type="journal article" date="2021" name="Front. Microbiol.">
        <title>Comprehensive Comparative Genomics and Phenotyping of Methylobacterium Species.</title>
        <authorList>
            <person name="Alessa O."/>
            <person name="Ogura Y."/>
            <person name="Fujitani Y."/>
            <person name="Takami H."/>
            <person name="Hayashi T."/>
            <person name="Sahin N."/>
            <person name="Tani A."/>
        </authorList>
    </citation>
    <scope>NUCLEOTIDE SEQUENCE</scope>
    <source>
        <strain evidence="1">KCTC 52305</strain>
    </source>
</reference>
<reference evidence="1" key="2">
    <citation type="submission" date="2021-08" db="EMBL/GenBank/DDBJ databases">
        <authorList>
            <person name="Tani A."/>
            <person name="Ola A."/>
            <person name="Ogura Y."/>
            <person name="Katsura K."/>
            <person name="Hayashi T."/>
        </authorList>
    </citation>
    <scope>NUCLEOTIDE SEQUENCE</scope>
    <source>
        <strain evidence="1">KCTC 52305</strain>
    </source>
</reference>
<comment type="caution">
    <text evidence="1">The sequence shown here is derived from an EMBL/GenBank/DDBJ whole genome shotgun (WGS) entry which is preliminary data.</text>
</comment>
<keyword evidence="2" id="KW-1185">Reference proteome</keyword>
<dbReference type="EMBL" id="BPQH01000003">
    <property type="protein sequence ID" value="GJD48459.1"/>
    <property type="molecule type" value="Genomic_DNA"/>
</dbReference>
<dbReference type="Proteomes" id="UP001055167">
    <property type="component" value="Unassembled WGS sequence"/>
</dbReference>
<dbReference type="RefSeq" id="WP_128561151.1">
    <property type="nucleotide sequence ID" value="NZ_BPQH01000003.1"/>
</dbReference>
<evidence type="ECO:0000313" key="1">
    <source>
        <dbReference type="EMBL" id="GJD48459.1"/>
    </source>
</evidence>
<proteinExistence type="predicted"/>
<evidence type="ECO:0000313" key="2">
    <source>
        <dbReference type="Proteomes" id="UP001055167"/>
    </source>
</evidence>
<gene>
    <name evidence="1" type="ORF">OPKNFCMD_1178</name>
</gene>
<accession>A0ABQ4QU33</accession>
<evidence type="ECO:0008006" key="3">
    <source>
        <dbReference type="Google" id="ProtNLM"/>
    </source>
</evidence>